<evidence type="ECO:0000313" key="2">
    <source>
        <dbReference type="Proteomes" id="UP000021210"/>
    </source>
</evidence>
<sequence>MRRQAGLLQFSTPVGQVRNFSIPAGRPHRGPALQAGT</sequence>
<protein>
    <submittedName>
        <fullName evidence="1">Uncharacterized protein</fullName>
    </submittedName>
</protein>
<gene>
    <name evidence="1" type="ORF">I542_2051</name>
</gene>
<dbReference type="Proteomes" id="UP000021210">
    <property type="component" value="Unassembled WGS sequence"/>
</dbReference>
<reference evidence="1 2" key="1">
    <citation type="submission" date="2013-12" db="EMBL/GenBank/DDBJ databases">
        <authorList>
            <person name="Zelazny A."/>
            <person name="Olivier K."/>
            <person name="Holland S."/>
            <person name="Lenaerts A."/>
            <person name="Ordway D."/>
            <person name="DeGroote M.A."/>
            <person name="Parker T."/>
            <person name="Sizemore C."/>
            <person name="Tallon L.J."/>
            <person name="Sadzewicz L.K."/>
            <person name="Sengamalay N."/>
            <person name="Fraser C.M."/>
            <person name="Hine E."/>
            <person name="Shefchek K.A."/>
            <person name="Das S.P."/>
            <person name="Tettelin H."/>
        </authorList>
    </citation>
    <scope>NUCLEOTIDE SEQUENCE [LARGE SCALE GENOMIC DNA]</scope>
    <source>
        <strain evidence="1 2">1948</strain>
    </source>
</reference>
<organism evidence="1 2">
    <name type="scientific">Mycobacteroides abscessus 1948</name>
    <dbReference type="NCBI Taxonomy" id="1299323"/>
    <lineage>
        <taxon>Bacteria</taxon>
        <taxon>Bacillati</taxon>
        <taxon>Actinomycetota</taxon>
        <taxon>Actinomycetes</taxon>
        <taxon>Mycobacteriales</taxon>
        <taxon>Mycobacteriaceae</taxon>
        <taxon>Mycobacteroides</taxon>
        <taxon>Mycobacteroides abscessus</taxon>
    </lineage>
</organism>
<dbReference type="AlphaFoldDB" id="A0A829QG64"/>
<accession>A0A829QG64</accession>
<dbReference type="EMBL" id="JAOH01000002">
    <property type="protein sequence ID" value="EUA61908.1"/>
    <property type="molecule type" value="Genomic_DNA"/>
</dbReference>
<name>A0A829QG64_9MYCO</name>
<evidence type="ECO:0000313" key="1">
    <source>
        <dbReference type="EMBL" id="EUA61908.1"/>
    </source>
</evidence>
<proteinExistence type="predicted"/>
<comment type="caution">
    <text evidence="1">The sequence shown here is derived from an EMBL/GenBank/DDBJ whole genome shotgun (WGS) entry which is preliminary data.</text>
</comment>